<feature type="transmembrane region" description="Helical" evidence="1">
    <location>
        <begin position="176"/>
        <end position="201"/>
    </location>
</feature>
<feature type="transmembrane region" description="Helical" evidence="1">
    <location>
        <begin position="356"/>
        <end position="372"/>
    </location>
</feature>
<dbReference type="EMBL" id="LDJG01000001">
    <property type="protein sequence ID" value="KRG60890.1"/>
    <property type="molecule type" value="Genomic_DNA"/>
</dbReference>
<accession>A0ABR5NPK3</accession>
<evidence type="ECO:0000313" key="2">
    <source>
        <dbReference type="EMBL" id="KRG60890.1"/>
    </source>
</evidence>
<proteinExistence type="predicted"/>
<feature type="transmembrane region" description="Helical" evidence="1">
    <location>
        <begin position="89"/>
        <end position="108"/>
    </location>
</feature>
<feature type="transmembrane region" description="Helical" evidence="1">
    <location>
        <begin position="144"/>
        <end position="164"/>
    </location>
</feature>
<feature type="transmembrane region" description="Helical" evidence="1">
    <location>
        <begin position="213"/>
        <end position="231"/>
    </location>
</feature>
<evidence type="ECO:0008006" key="4">
    <source>
        <dbReference type="Google" id="ProtNLM"/>
    </source>
</evidence>
<gene>
    <name evidence="2" type="ORF">ABB22_00295</name>
</gene>
<feature type="transmembrane region" description="Helical" evidence="1">
    <location>
        <begin position="267"/>
        <end position="285"/>
    </location>
</feature>
<dbReference type="Proteomes" id="UP000050902">
    <property type="component" value="Unassembled WGS sequence"/>
</dbReference>
<feature type="transmembrane region" description="Helical" evidence="1">
    <location>
        <begin position="324"/>
        <end position="344"/>
    </location>
</feature>
<keyword evidence="1" id="KW-0812">Transmembrane</keyword>
<protein>
    <recommendedName>
        <fullName evidence="4">Transmembrane protein</fullName>
    </recommendedName>
</protein>
<reference evidence="2 3" key="1">
    <citation type="submission" date="2015-05" db="EMBL/GenBank/DDBJ databases">
        <title>Genome sequencing and analysis of members of genus Stenotrophomonas.</title>
        <authorList>
            <person name="Patil P.P."/>
            <person name="Midha S."/>
            <person name="Patil P.B."/>
        </authorList>
    </citation>
    <scope>NUCLEOTIDE SEQUENCE [LARGE SCALE GENOMIC DNA]</scope>
    <source>
        <strain evidence="2 3">DSM 12575</strain>
    </source>
</reference>
<comment type="caution">
    <text evidence="2">The sequence shown here is derived from an EMBL/GenBank/DDBJ whole genome shotgun (WGS) entry which is preliminary data.</text>
</comment>
<feature type="transmembrane region" description="Helical" evidence="1">
    <location>
        <begin position="16"/>
        <end position="36"/>
    </location>
</feature>
<evidence type="ECO:0000256" key="1">
    <source>
        <dbReference type="SAM" id="Phobius"/>
    </source>
</evidence>
<keyword evidence="1" id="KW-0472">Membrane</keyword>
<keyword evidence="3" id="KW-1185">Reference proteome</keyword>
<name>A0ABR5NPK3_9GAMM</name>
<sequence length="433" mass="47937">MEALSGTQVTRRQARLWSIVGALLLVAATLALHIGLPLWDHIDLVPIYRAWLEGDVSSSGFWRVHDGSHLHTSAYAVLLLTTWLSHGRPWLDCLVSALLMVGVAMLLLRLASRVLPRGLARGWWFVVGLLAFYPGHLINLQWGWQVAVFISLAGLVVPVVLLTASSLRWSGWVASLVAAVLGVMSFGTTLAVFPVAVALLLSRSDWSWLRRAIGVSFWLLALAGLVAWMRWDHAGQAIARPHLGDALLYAGNYLGSGLLHFAQPLALPWLGVALLVAAVVAWRAPRQRLLPCLALMACAMGAALLTAWGRAAPFGVEHGFMTRYVSYSILFWFGWFMLVLPAMVERPAWRRWLRPLLLLAAVIATFNAMHMTKKAIGVSRNANAYARQIVSQYPDYDPQLLERAYGPGRDQTAPELLGIWRQYGFAPFERTPE</sequence>
<evidence type="ECO:0000313" key="3">
    <source>
        <dbReference type="Proteomes" id="UP000050902"/>
    </source>
</evidence>
<organism evidence="2 3">
    <name type="scientific">Stenotrophomonas nitritireducens</name>
    <dbReference type="NCBI Taxonomy" id="83617"/>
    <lineage>
        <taxon>Bacteria</taxon>
        <taxon>Pseudomonadati</taxon>
        <taxon>Pseudomonadota</taxon>
        <taxon>Gammaproteobacteria</taxon>
        <taxon>Lysobacterales</taxon>
        <taxon>Lysobacteraceae</taxon>
        <taxon>Stenotrophomonas</taxon>
    </lineage>
</organism>
<feature type="transmembrane region" description="Helical" evidence="1">
    <location>
        <begin position="292"/>
        <end position="312"/>
    </location>
</feature>
<keyword evidence="1" id="KW-1133">Transmembrane helix</keyword>
<feature type="transmembrane region" description="Helical" evidence="1">
    <location>
        <begin position="120"/>
        <end position="138"/>
    </location>
</feature>